<dbReference type="PANTHER" id="PTHR33627:SF1">
    <property type="entry name" value="TRANSPOSASE"/>
    <property type="match status" value="1"/>
</dbReference>
<dbReference type="EMBL" id="FOAP01000035">
    <property type="protein sequence ID" value="SEN23943.1"/>
    <property type="molecule type" value="Genomic_DNA"/>
</dbReference>
<dbReference type="RefSeq" id="WP_425443016.1">
    <property type="nucleotide sequence ID" value="NZ_FOAP01000035.1"/>
</dbReference>
<keyword evidence="3" id="KW-1185">Reference proteome</keyword>
<dbReference type="InterPro" id="IPR039365">
    <property type="entry name" value="IS701-like"/>
</dbReference>
<dbReference type="Pfam" id="PF13546">
    <property type="entry name" value="DDE_5"/>
    <property type="match status" value="1"/>
</dbReference>
<reference evidence="3" key="1">
    <citation type="submission" date="2016-10" db="EMBL/GenBank/DDBJ databases">
        <authorList>
            <person name="Varghese N."/>
            <person name="Submissions S."/>
        </authorList>
    </citation>
    <scope>NUCLEOTIDE SEQUENCE [LARGE SCALE GENOMIC DNA]</scope>
    <source>
        <strain evidence="3">DSM 17044</strain>
    </source>
</reference>
<gene>
    <name evidence="2" type="ORF">SAMN05444354_1351</name>
</gene>
<sequence>MAAQAATQFEEVVLLEKLSAELERLTEWMEPHFRRREAHEAASSYVKALLSRAERKNTWGLSQEAGKEAPYAFQHLLLRASWDESTVRDDVLTYARQSLGEGGVLAVDETGFLKKGDKSAGVARQYTGTAGRIENSQVGVFMAYVTPQGHTLVDRELYLSQEWMKDSPRRLKAGIPEEVAFHTKPQLAQQMLQRAFDAGLRPSWVVGDEVYGRDGDLRRFLEQRHQRYVLAIASNTYVWSGFRQVTAGQVLAQVKQEDWTCVSAGAGSKGPRLYDWVRVRVNSHSGTLARWLLFRRSLTDAEHVAHYWVHAPANTSLEAMVRAAGSRWPVEECFESAKGEVGLDDYEVRSYIGWYRHVTLCLVAHAFLAAARVLANTQEAILLPKALGLRRRPSRMSRFRRRQGLDSFASRSRNSGACCSASPGR</sequence>
<dbReference type="NCBIfam" id="NF033540">
    <property type="entry name" value="transpos_IS701"/>
    <property type="match status" value="1"/>
</dbReference>
<evidence type="ECO:0000313" key="2">
    <source>
        <dbReference type="EMBL" id="SEN23943.1"/>
    </source>
</evidence>
<dbReference type="Proteomes" id="UP000182719">
    <property type="component" value="Unassembled WGS sequence"/>
</dbReference>
<proteinExistence type="predicted"/>
<accession>A0A1H8EWT1</accession>
<organism evidence="2 3">
    <name type="scientific">Stigmatella aurantiaca</name>
    <dbReference type="NCBI Taxonomy" id="41"/>
    <lineage>
        <taxon>Bacteria</taxon>
        <taxon>Pseudomonadati</taxon>
        <taxon>Myxococcota</taxon>
        <taxon>Myxococcia</taxon>
        <taxon>Myxococcales</taxon>
        <taxon>Cystobacterineae</taxon>
        <taxon>Archangiaceae</taxon>
        <taxon>Stigmatella</taxon>
    </lineage>
</organism>
<protein>
    <submittedName>
        <fullName evidence="2">Transposase, IS4 family</fullName>
    </submittedName>
</protein>
<dbReference type="PANTHER" id="PTHR33627">
    <property type="entry name" value="TRANSPOSASE"/>
    <property type="match status" value="1"/>
</dbReference>
<dbReference type="InterPro" id="IPR012337">
    <property type="entry name" value="RNaseH-like_sf"/>
</dbReference>
<evidence type="ECO:0000259" key="1">
    <source>
        <dbReference type="Pfam" id="PF13546"/>
    </source>
</evidence>
<dbReference type="SUPFAM" id="SSF53098">
    <property type="entry name" value="Ribonuclease H-like"/>
    <property type="match status" value="1"/>
</dbReference>
<evidence type="ECO:0000313" key="3">
    <source>
        <dbReference type="Proteomes" id="UP000182719"/>
    </source>
</evidence>
<dbReference type="AlphaFoldDB" id="A0A1H8EWT1"/>
<dbReference type="InterPro" id="IPR038721">
    <property type="entry name" value="IS701-like_DDE_dom"/>
</dbReference>
<feature type="domain" description="Transposase IS701-like DDE" evidence="1">
    <location>
        <begin position="30"/>
        <end position="246"/>
    </location>
</feature>
<name>A0A1H8EWT1_STIAU</name>